<organism evidence="1 2">
    <name type="scientific">Boletus edulis BED1</name>
    <dbReference type="NCBI Taxonomy" id="1328754"/>
    <lineage>
        <taxon>Eukaryota</taxon>
        <taxon>Fungi</taxon>
        <taxon>Dikarya</taxon>
        <taxon>Basidiomycota</taxon>
        <taxon>Agaricomycotina</taxon>
        <taxon>Agaricomycetes</taxon>
        <taxon>Agaricomycetidae</taxon>
        <taxon>Boletales</taxon>
        <taxon>Boletineae</taxon>
        <taxon>Boletaceae</taxon>
        <taxon>Boletoideae</taxon>
        <taxon>Boletus</taxon>
    </lineage>
</organism>
<dbReference type="AlphaFoldDB" id="A0AAD4BMR5"/>
<gene>
    <name evidence="1" type="ORF">L210DRAFT_950259</name>
</gene>
<keyword evidence="2" id="KW-1185">Reference proteome</keyword>
<dbReference type="Proteomes" id="UP001194468">
    <property type="component" value="Unassembled WGS sequence"/>
</dbReference>
<accession>A0AAD4BMR5</accession>
<name>A0AAD4BMR5_BOLED</name>
<protein>
    <submittedName>
        <fullName evidence="1">Uncharacterized protein</fullName>
    </submittedName>
</protein>
<dbReference type="EMBL" id="WHUW01000027">
    <property type="protein sequence ID" value="KAF8434803.1"/>
    <property type="molecule type" value="Genomic_DNA"/>
</dbReference>
<reference evidence="1" key="1">
    <citation type="submission" date="2019-10" db="EMBL/GenBank/DDBJ databases">
        <authorList>
            <consortium name="DOE Joint Genome Institute"/>
            <person name="Kuo A."/>
            <person name="Miyauchi S."/>
            <person name="Kiss E."/>
            <person name="Drula E."/>
            <person name="Kohler A."/>
            <person name="Sanchez-Garcia M."/>
            <person name="Andreopoulos B."/>
            <person name="Barry K.W."/>
            <person name="Bonito G."/>
            <person name="Buee M."/>
            <person name="Carver A."/>
            <person name="Chen C."/>
            <person name="Cichocki N."/>
            <person name="Clum A."/>
            <person name="Culley D."/>
            <person name="Crous P.W."/>
            <person name="Fauchery L."/>
            <person name="Girlanda M."/>
            <person name="Hayes R."/>
            <person name="Keri Z."/>
            <person name="LaButti K."/>
            <person name="Lipzen A."/>
            <person name="Lombard V."/>
            <person name="Magnuson J."/>
            <person name="Maillard F."/>
            <person name="Morin E."/>
            <person name="Murat C."/>
            <person name="Nolan M."/>
            <person name="Ohm R."/>
            <person name="Pangilinan J."/>
            <person name="Pereira M."/>
            <person name="Perotto S."/>
            <person name="Peter M."/>
            <person name="Riley R."/>
            <person name="Sitrit Y."/>
            <person name="Stielow B."/>
            <person name="Szollosi G."/>
            <person name="Zifcakova L."/>
            <person name="Stursova M."/>
            <person name="Spatafora J.W."/>
            <person name="Tedersoo L."/>
            <person name="Vaario L.-M."/>
            <person name="Yamada A."/>
            <person name="Yan M."/>
            <person name="Wang P."/>
            <person name="Xu J."/>
            <person name="Bruns T."/>
            <person name="Baldrian P."/>
            <person name="Vilgalys R."/>
            <person name="Henrissat B."/>
            <person name="Grigoriev I.V."/>
            <person name="Hibbett D."/>
            <person name="Nagy L.G."/>
            <person name="Martin F.M."/>
        </authorList>
    </citation>
    <scope>NUCLEOTIDE SEQUENCE</scope>
    <source>
        <strain evidence="1">BED1</strain>
    </source>
</reference>
<sequence>MVDLAPVLVDEDSWKALVPYVHTLHVENNLECPASALSSPSTLAGTVVRATANGAPLSRRCVRANA</sequence>
<proteinExistence type="predicted"/>
<evidence type="ECO:0000313" key="1">
    <source>
        <dbReference type="EMBL" id="KAF8434803.1"/>
    </source>
</evidence>
<evidence type="ECO:0000313" key="2">
    <source>
        <dbReference type="Proteomes" id="UP001194468"/>
    </source>
</evidence>
<comment type="caution">
    <text evidence="1">The sequence shown here is derived from an EMBL/GenBank/DDBJ whole genome shotgun (WGS) entry which is preliminary data.</text>
</comment>
<reference evidence="1" key="2">
    <citation type="journal article" date="2020" name="Nat. Commun.">
        <title>Large-scale genome sequencing of mycorrhizal fungi provides insights into the early evolution of symbiotic traits.</title>
        <authorList>
            <person name="Miyauchi S."/>
            <person name="Kiss E."/>
            <person name="Kuo A."/>
            <person name="Drula E."/>
            <person name="Kohler A."/>
            <person name="Sanchez-Garcia M."/>
            <person name="Morin E."/>
            <person name="Andreopoulos B."/>
            <person name="Barry K.W."/>
            <person name="Bonito G."/>
            <person name="Buee M."/>
            <person name="Carver A."/>
            <person name="Chen C."/>
            <person name="Cichocki N."/>
            <person name="Clum A."/>
            <person name="Culley D."/>
            <person name="Crous P.W."/>
            <person name="Fauchery L."/>
            <person name="Girlanda M."/>
            <person name="Hayes R.D."/>
            <person name="Keri Z."/>
            <person name="LaButti K."/>
            <person name="Lipzen A."/>
            <person name="Lombard V."/>
            <person name="Magnuson J."/>
            <person name="Maillard F."/>
            <person name="Murat C."/>
            <person name="Nolan M."/>
            <person name="Ohm R.A."/>
            <person name="Pangilinan J."/>
            <person name="Pereira M.F."/>
            <person name="Perotto S."/>
            <person name="Peter M."/>
            <person name="Pfister S."/>
            <person name="Riley R."/>
            <person name="Sitrit Y."/>
            <person name="Stielow J.B."/>
            <person name="Szollosi G."/>
            <person name="Zifcakova L."/>
            <person name="Stursova M."/>
            <person name="Spatafora J.W."/>
            <person name="Tedersoo L."/>
            <person name="Vaario L.M."/>
            <person name="Yamada A."/>
            <person name="Yan M."/>
            <person name="Wang P."/>
            <person name="Xu J."/>
            <person name="Bruns T."/>
            <person name="Baldrian P."/>
            <person name="Vilgalys R."/>
            <person name="Dunand C."/>
            <person name="Henrissat B."/>
            <person name="Grigoriev I.V."/>
            <person name="Hibbett D."/>
            <person name="Nagy L.G."/>
            <person name="Martin F.M."/>
        </authorList>
    </citation>
    <scope>NUCLEOTIDE SEQUENCE</scope>
    <source>
        <strain evidence="1">BED1</strain>
    </source>
</reference>